<dbReference type="InterPro" id="IPR014472">
    <property type="entry name" value="CHOPT"/>
</dbReference>
<dbReference type="EC" id="2.7.8.2" evidence="7"/>
<dbReference type="GO" id="GO:0016020">
    <property type="term" value="C:membrane"/>
    <property type="evidence" value="ECO:0007669"/>
    <property type="project" value="UniProtKB-SubCell"/>
</dbReference>
<organism evidence="7 8">
    <name type="scientific">Trachipleistophora hominis</name>
    <name type="common">Microsporidian parasite</name>
    <dbReference type="NCBI Taxonomy" id="72359"/>
    <lineage>
        <taxon>Eukaryota</taxon>
        <taxon>Fungi</taxon>
        <taxon>Fungi incertae sedis</taxon>
        <taxon>Microsporidia</taxon>
        <taxon>Pleistophoridae</taxon>
        <taxon>Trachipleistophora</taxon>
    </lineage>
</organism>
<evidence type="ECO:0000313" key="8">
    <source>
        <dbReference type="Proteomes" id="UP000011185"/>
    </source>
</evidence>
<keyword evidence="4 6" id="KW-0472">Membrane</keyword>
<feature type="transmembrane region" description="Helical" evidence="6">
    <location>
        <begin position="157"/>
        <end position="173"/>
    </location>
</feature>
<keyword evidence="6" id="KW-1133">Transmembrane helix</keyword>
<dbReference type="Proteomes" id="UP000011185">
    <property type="component" value="Unassembled WGS sequence"/>
</dbReference>
<feature type="transmembrane region" description="Helical" evidence="6">
    <location>
        <begin position="255"/>
        <end position="275"/>
    </location>
</feature>
<dbReference type="InterPro" id="IPR048254">
    <property type="entry name" value="CDP_ALCOHOL_P_TRANSF_CS"/>
</dbReference>
<feature type="transmembrane region" description="Helical" evidence="6">
    <location>
        <begin position="226"/>
        <end position="243"/>
    </location>
</feature>
<keyword evidence="6" id="KW-0812">Transmembrane</keyword>
<feature type="transmembrane region" description="Helical" evidence="6">
    <location>
        <begin position="93"/>
        <end position="111"/>
    </location>
</feature>
<dbReference type="InterPro" id="IPR000462">
    <property type="entry name" value="CDP-OH_P_trans"/>
</dbReference>
<dbReference type="AlphaFoldDB" id="L7JU83"/>
<dbReference type="GO" id="GO:0004307">
    <property type="term" value="F:ethanolaminephosphotransferase activity"/>
    <property type="evidence" value="ECO:0007669"/>
    <property type="project" value="UniProtKB-EC"/>
</dbReference>
<evidence type="ECO:0000256" key="3">
    <source>
        <dbReference type="ARBA" id="ARBA00022679"/>
    </source>
</evidence>
<dbReference type="PANTHER" id="PTHR10414">
    <property type="entry name" value="ETHANOLAMINEPHOSPHOTRANSFERASE"/>
    <property type="match status" value="1"/>
</dbReference>
<dbReference type="EMBL" id="JH994013">
    <property type="protein sequence ID" value="ELQ74865.1"/>
    <property type="molecule type" value="Genomic_DNA"/>
</dbReference>
<dbReference type="PANTHER" id="PTHR10414:SF37">
    <property type="entry name" value="BB IN A BOXCAR, ISOFORM C"/>
    <property type="match status" value="1"/>
</dbReference>
<evidence type="ECO:0000256" key="2">
    <source>
        <dbReference type="ARBA" id="ARBA00010441"/>
    </source>
</evidence>
<keyword evidence="3 5" id="KW-0808">Transferase</keyword>
<keyword evidence="8" id="KW-1185">Reference proteome</keyword>
<evidence type="ECO:0000256" key="1">
    <source>
        <dbReference type="ARBA" id="ARBA00004370"/>
    </source>
</evidence>
<dbReference type="GO" id="GO:0004142">
    <property type="term" value="F:diacylglycerol cholinephosphotransferase activity"/>
    <property type="evidence" value="ECO:0007669"/>
    <property type="project" value="UniProtKB-EC"/>
</dbReference>
<feature type="transmembrane region" description="Helical" evidence="6">
    <location>
        <begin position="63"/>
        <end position="81"/>
    </location>
</feature>
<comment type="similarity">
    <text evidence="2 5">Belongs to the CDP-alcohol phosphatidyltransferase class-I family.</text>
</comment>
<evidence type="ECO:0000256" key="6">
    <source>
        <dbReference type="SAM" id="Phobius"/>
    </source>
</evidence>
<feature type="transmembrane region" description="Helical" evidence="6">
    <location>
        <begin position="281"/>
        <end position="300"/>
    </location>
</feature>
<sequence>MTSQTIYYANLRSIPMEEREERLNNLRNYKYVAVDKSLLSNYVLNRLWELVVSLFPRRLAPNLITVFGFIFIVFACAVNVYYDYEMVGAAPSFVYYTNAVCLFIYMMFDAVDGKQARRTKTGSPLGQLFDHGIDSLVATLTVIMFTSSLGFGRSLESFLFLASSKLIFYFVSFEEYFTHKFVLSYINGPTEGILSGILVFLVSAIFKPSCWSWLLRNDLSSHVSNISLLGLFFIVVVPLSGVISSIRGIKTGDKLTVLLQALVPIIFYTCFYIYFRQLKNTFNFYVLMLTEAFNFLILIVEMSYAHLTRRDIPIAWPSVTMFAFCVYFTYRDIYLYGLFLFAFISACLIVFGIINEICDALQIGCFTIRNEELMNKKN</sequence>
<dbReference type="InParanoid" id="L7JU83"/>
<dbReference type="EC" id="2.7.8.1" evidence="7"/>
<dbReference type="InterPro" id="IPR043130">
    <property type="entry name" value="CDP-OH_PTrfase_TM_dom"/>
</dbReference>
<gene>
    <name evidence="7" type="ORF">THOM_2194</name>
</gene>
<dbReference type="HOGENOM" id="CLU_035066_5_0_1"/>
<reference evidence="7 8" key="1">
    <citation type="journal article" date="2012" name="PLoS Pathog.">
        <title>The genome of the obligate intracellular parasite Trachipleistophora hominis: new insights into microsporidian genome dynamics and reductive evolution.</title>
        <authorList>
            <person name="Heinz E."/>
            <person name="Williams T.A."/>
            <person name="Nakjang S."/>
            <person name="Noel C.J."/>
            <person name="Swan D.C."/>
            <person name="Goldberg A.V."/>
            <person name="Harris S.R."/>
            <person name="Weinmaier T."/>
            <person name="Markert S."/>
            <person name="Becher D."/>
            <person name="Bernhardt J."/>
            <person name="Dagan T."/>
            <person name="Hacker C."/>
            <person name="Lucocq J.M."/>
            <person name="Schweder T."/>
            <person name="Rattei T."/>
            <person name="Hall N."/>
            <person name="Hirt R.P."/>
            <person name="Embley T.M."/>
        </authorList>
    </citation>
    <scope>NUCLEOTIDE SEQUENCE [LARGE SCALE GENOMIC DNA]</scope>
</reference>
<evidence type="ECO:0000256" key="4">
    <source>
        <dbReference type="ARBA" id="ARBA00023136"/>
    </source>
</evidence>
<evidence type="ECO:0000256" key="5">
    <source>
        <dbReference type="RuleBase" id="RU003750"/>
    </source>
</evidence>
<dbReference type="PIRSF" id="PIRSF015665">
    <property type="entry name" value="CHOPT"/>
    <property type="match status" value="1"/>
</dbReference>
<dbReference type="VEuPathDB" id="MicrosporidiaDB:THOM_2194"/>
<comment type="subcellular location">
    <subcellularLocation>
        <location evidence="1">Membrane</location>
    </subcellularLocation>
</comment>
<accession>L7JU83</accession>
<dbReference type="Pfam" id="PF01066">
    <property type="entry name" value="CDP-OH_P_transf"/>
    <property type="match status" value="1"/>
</dbReference>
<name>L7JU83_TRAHO</name>
<dbReference type="STRING" id="72359.L7JU83"/>
<dbReference type="OMA" id="SVYANCK"/>
<feature type="transmembrane region" description="Helical" evidence="6">
    <location>
        <begin position="185"/>
        <end position="206"/>
    </location>
</feature>
<dbReference type="OrthoDB" id="196717at2759"/>
<feature type="transmembrane region" description="Helical" evidence="6">
    <location>
        <begin position="336"/>
        <end position="354"/>
    </location>
</feature>
<evidence type="ECO:0000313" key="7">
    <source>
        <dbReference type="EMBL" id="ELQ74865.1"/>
    </source>
</evidence>
<dbReference type="FunCoup" id="L7JU83">
    <property type="interactions" value="74"/>
</dbReference>
<proteinExistence type="inferred from homology"/>
<protein>
    <submittedName>
        <fullName evidence="7">sn-1,2-diacylglycerol ethanolamine-and cholinephosphotransferase</fullName>
        <ecNumber evidence="7">2.7.8.1</ecNumber>
        <ecNumber evidence="7">2.7.8.2</ecNumber>
    </submittedName>
</protein>
<dbReference type="Gene3D" id="1.20.120.1760">
    <property type="match status" value="1"/>
</dbReference>
<dbReference type="PROSITE" id="PS00379">
    <property type="entry name" value="CDP_ALCOHOL_P_TRANSF"/>
    <property type="match status" value="1"/>
</dbReference>